<organism evidence="11 12">
    <name type="scientific">Tanacetum coccineum</name>
    <dbReference type="NCBI Taxonomy" id="301880"/>
    <lineage>
        <taxon>Eukaryota</taxon>
        <taxon>Viridiplantae</taxon>
        <taxon>Streptophyta</taxon>
        <taxon>Embryophyta</taxon>
        <taxon>Tracheophyta</taxon>
        <taxon>Spermatophyta</taxon>
        <taxon>Magnoliopsida</taxon>
        <taxon>eudicotyledons</taxon>
        <taxon>Gunneridae</taxon>
        <taxon>Pentapetalae</taxon>
        <taxon>asterids</taxon>
        <taxon>campanulids</taxon>
        <taxon>Asterales</taxon>
        <taxon>Asteraceae</taxon>
        <taxon>Asteroideae</taxon>
        <taxon>Anthemideae</taxon>
        <taxon>Anthemidinae</taxon>
        <taxon>Tanacetum</taxon>
    </lineage>
</organism>
<keyword evidence="12" id="KW-1185">Reference proteome</keyword>
<evidence type="ECO:0000256" key="3">
    <source>
        <dbReference type="ARBA" id="ARBA00022771"/>
    </source>
</evidence>
<evidence type="ECO:0000259" key="10">
    <source>
        <dbReference type="Pfam" id="PF05699"/>
    </source>
</evidence>
<dbReference type="InterPro" id="IPR007021">
    <property type="entry name" value="DUF659"/>
</dbReference>
<feature type="region of interest" description="Disordered" evidence="7">
    <location>
        <begin position="686"/>
        <end position="745"/>
    </location>
</feature>
<evidence type="ECO:0000256" key="1">
    <source>
        <dbReference type="ARBA" id="ARBA00004123"/>
    </source>
</evidence>
<accession>A0ABQ4YRT8</accession>
<keyword evidence="4" id="KW-0862">Zinc</keyword>
<dbReference type="InterPro" id="IPR008906">
    <property type="entry name" value="HATC_C_dom"/>
</dbReference>
<feature type="compositionally biased region" description="Basic and acidic residues" evidence="7">
    <location>
        <begin position="712"/>
        <end position="721"/>
    </location>
</feature>
<comment type="subcellular location">
    <subcellularLocation>
        <location evidence="1">Nucleus</location>
    </subcellularLocation>
</comment>
<evidence type="ECO:0000256" key="2">
    <source>
        <dbReference type="ARBA" id="ARBA00022723"/>
    </source>
</evidence>
<keyword evidence="5" id="KW-0238">DNA-binding</keyword>
<evidence type="ECO:0000313" key="11">
    <source>
        <dbReference type="EMBL" id="GJS79488.1"/>
    </source>
</evidence>
<feature type="domain" description="DUF659" evidence="9">
    <location>
        <begin position="357"/>
        <end position="405"/>
    </location>
</feature>
<dbReference type="Proteomes" id="UP001151760">
    <property type="component" value="Unassembled WGS sequence"/>
</dbReference>
<dbReference type="PANTHER" id="PTHR32166:SF122">
    <property type="entry name" value="OS09G0499600 PROTEIN"/>
    <property type="match status" value="1"/>
</dbReference>
<dbReference type="EMBL" id="BQNB010010601">
    <property type="protein sequence ID" value="GJS79488.1"/>
    <property type="molecule type" value="Genomic_DNA"/>
</dbReference>
<comment type="caution">
    <text evidence="11">The sequence shown here is derived from an EMBL/GenBank/DDBJ whole genome shotgun (WGS) entry which is preliminary data.</text>
</comment>
<dbReference type="Pfam" id="PF04937">
    <property type="entry name" value="DUF659"/>
    <property type="match status" value="1"/>
</dbReference>
<evidence type="ECO:0000256" key="7">
    <source>
        <dbReference type="SAM" id="MobiDB-lite"/>
    </source>
</evidence>
<evidence type="ECO:0000259" key="9">
    <source>
        <dbReference type="Pfam" id="PF04937"/>
    </source>
</evidence>
<reference evidence="11" key="1">
    <citation type="journal article" date="2022" name="Int. J. Mol. Sci.">
        <title>Draft Genome of Tanacetum Coccineum: Genomic Comparison of Closely Related Tanacetum-Family Plants.</title>
        <authorList>
            <person name="Yamashiro T."/>
            <person name="Shiraishi A."/>
            <person name="Nakayama K."/>
            <person name="Satake H."/>
        </authorList>
    </citation>
    <scope>NUCLEOTIDE SEQUENCE</scope>
</reference>
<evidence type="ECO:0000256" key="4">
    <source>
        <dbReference type="ARBA" id="ARBA00022833"/>
    </source>
</evidence>
<keyword evidence="6" id="KW-0539">Nucleus</keyword>
<name>A0ABQ4YRT8_9ASTR</name>
<dbReference type="PANTHER" id="PTHR32166">
    <property type="entry name" value="OSJNBA0013A04.12 PROTEIN"/>
    <property type="match status" value="1"/>
</dbReference>
<gene>
    <name evidence="11" type="ORF">Tco_0729369</name>
</gene>
<feature type="domain" description="BED-type" evidence="8">
    <location>
        <begin position="173"/>
        <end position="209"/>
    </location>
</feature>
<keyword evidence="3" id="KW-0863">Zinc-finger</keyword>
<reference evidence="11" key="2">
    <citation type="submission" date="2022-01" db="EMBL/GenBank/DDBJ databases">
        <authorList>
            <person name="Yamashiro T."/>
            <person name="Shiraishi A."/>
            <person name="Satake H."/>
            <person name="Nakayama K."/>
        </authorList>
    </citation>
    <scope>NUCLEOTIDE SEQUENCE</scope>
</reference>
<dbReference type="InterPro" id="IPR012337">
    <property type="entry name" value="RNaseH-like_sf"/>
</dbReference>
<evidence type="ECO:0000256" key="5">
    <source>
        <dbReference type="ARBA" id="ARBA00023125"/>
    </source>
</evidence>
<proteinExistence type="predicted"/>
<dbReference type="Pfam" id="PF02892">
    <property type="entry name" value="zf-BED"/>
    <property type="match status" value="1"/>
</dbReference>
<protein>
    <submittedName>
        <fullName evidence="11">Zf-BED domain-containing protein</fullName>
    </submittedName>
</protein>
<keyword evidence="2" id="KW-0479">Metal-binding</keyword>
<dbReference type="InterPro" id="IPR003656">
    <property type="entry name" value="Znf_BED"/>
</dbReference>
<evidence type="ECO:0000256" key="6">
    <source>
        <dbReference type="ARBA" id="ARBA00023242"/>
    </source>
</evidence>
<feature type="compositionally biased region" description="Acidic residues" evidence="7">
    <location>
        <begin position="686"/>
        <end position="695"/>
    </location>
</feature>
<feature type="domain" description="HAT C-terminal dimerisation" evidence="10">
    <location>
        <begin position="584"/>
        <end position="654"/>
    </location>
</feature>
<dbReference type="Pfam" id="PF05699">
    <property type="entry name" value="Dimer_Tnp_hAT"/>
    <property type="match status" value="1"/>
</dbReference>
<evidence type="ECO:0000313" key="12">
    <source>
        <dbReference type="Proteomes" id="UP001151760"/>
    </source>
</evidence>
<dbReference type="SUPFAM" id="SSF53098">
    <property type="entry name" value="Ribonuclease H-like"/>
    <property type="match status" value="1"/>
</dbReference>
<sequence>MDSLFGFYRRFWKIIENDVYDVVKYFFTYGNIPKGCNSSFIALIPKIPDANMVKDFRPISLIGSLYKIIAKILANRLVGVLGDIVNETMEKDLEMAHRFFLLASIENIIDDKSAFPGKFTLKLAGYNKVPIKLNDSCSLEVQHPHRPLVRLRLQIVENQKGANAPGARTDAGWEHAIDLGQRKVKCKFCSCEFTGGIYRFKHHLARTHRDASACPMVPEDIKVKFHKIVEQIELAASKKQRQFSVDEEEELLETDDRPNIQILLFQKSKSALPFNCVKNPEFKKMIQMVGDFGRGLDPPSFHEMRVTYLKKEVDYTKALLEDYKKEWKKTGCTLMSDGWSDRKNRSICNFLMNNPKGEEHVVQVVTDNATNYKAAGEMLMNKREKLFWTPCAAHCIDLMLEDFEKKIKEHKGKELLRPGATRFATSYLTLGRLHEQKGALISMFASEKWTSSSFSKLEIGKNIESIVLDTSGFWGSVSTCLLAAIPLIKVLRMVDSDSTPAMGFIYHAMNKAKEEIKSNYKAGYFLNPRMQYSSDFKDDVPSLKVNLYMCIERMCGSQELADEIDCQLDMFKNKKGHLFSLITARHNIDRKTPVDWWDSFGDDELKRFAMRVLSLTCSSSGCERNLSAFEMVHSKRRNCLHQQKMNDLVYVMYNLKLSEREQKKMKEMAAAIEQLEALDFEDVESDDEWITEEESTQSQAHDGGGDNGFLERAIRSQFGRDDEFEEPDYDLHDENEVDAQLHIID</sequence>
<evidence type="ECO:0000259" key="8">
    <source>
        <dbReference type="Pfam" id="PF02892"/>
    </source>
</evidence>